<evidence type="ECO:0000256" key="5">
    <source>
        <dbReference type="ARBA" id="ARBA00040603"/>
    </source>
</evidence>
<dbReference type="GO" id="GO:0047837">
    <property type="term" value="F:D-xylose 1-dehydrogenase (NADP+) activity"/>
    <property type="evidence" value="ECO:0007669"/>
    <property type="project" value="UniProtKB-EC"/>
</dbReference>
<dbReference type="KEGG" id="spu:581189"/>
<evidence type="ECO:0000256" key="10">
    <source>
        <dbReference type="ARBA" id="ARBA00049233"/>
    </source>
</evidence>
<evidence type="ECO:0000313" key="13">
    <source>
        <dbReference type="EnsemblMetazoa" id="XP_011677626"/>
    </source>
</evidence>
<keyword evidence="2" id="KW-0560">Oxidoreductase</keyword>
<sequence length="376" mass="42526">MSASDLEANLDLDATDINPDVDLKIKNIDLSVVLESRAPLRWGICATGLIAHDFVASLVGHEHQHEVVAVASRSLDRARKFADEFKIDTAYGSYEELAKDPKIDIVYVASINTQHRKHCLLFIEHKKHVLCEKPMALTVRDAQEILRSAKQHDVFFMEGMWTAFFPACEKIREIITSGQLGDVRALLANFGQNISHVERISKKDLGGGGLYDLGGYLVYWAIMVFGRAPVSSYTHGFLNTDGVDETYTTTMLYLGGAIATLTCSTKANYQNDVTIVGTKGRIRIPNNLWHPSSFEWINDEEESTFFEFTYPLSDQSYQFGKEWSAMFYEAEAARQAIARGMKEHPLMSWKSSQLMARLLEDARRDLRVKWNDEDLP</sequence>
<feature type="domain" description="Gfo/Idh/MocA-like oxidoreductase N-terminal" evidence="11">
    <location>
        <begin position="40"/>
        <end position="159"/>
    </location>
</feature>
<dbReference type="GO" id="GO:0000166">
    <property type="term" value="F:nucleotide binding"/>
    <property type="evidence" value="ECO:0007669"/>
    <property type="project" value="InterPro"/>
</dbReference>
<evidence type="ECO:0000256" key="8">
    <source>
        <dbReference type="ARBA" id="ARBA00043025"/>
    </source>
</evidence>
<dbReference type="Pfam" id="PF01408">
    <property type="entry name" value="GFO_IDH_MocA"/>
    <property type="match status" value="1"/>
</dbReference>
<dbReference type="GO" id="GO:0047115">
    <property type="term" value="F:trans-1,2-dihydrobenzene-1,2-diol dehydrogenase activity"/>
    <property type="evidence" value="ECO:0007669"/>
    <property type="project" value="UniProtKB-EC"/>
</dbReference>
<dbReference type="Proteomes" id="UP000007110">
    <property type="component" value="Unassembled WGS sequence"/>
</dbReference>
<evidence type="ECO:0000256" key="6">
    <source>
        <dbReference type="ARBA" id="ARBA00042926"/>
    </source>
</evidence>
<dbReference type="Pfam" id="PF22725">
    <property type="entry name" value="GFO_IDH_MocA_C3"/>
    <property type="match status" value="1"/>
</dbReference>
<evidence type="ECO:0000259" key="12">
    <source>
        <dbReference type="Pfam" id="PF22725"/>
    </source>
</evidence>
<dbReference type="OMA" id="SSFEWIN"/>
<reference evidence="13" key="2">
    <citation type="submission" date="2021-01" db="UniProtKB">
        <authorList>
            <consortium name="EnsemblMetazoa"/>
        </authorList>
    </citation>
    <scope>IDENTIFICATION</scope>
</reference>
<comment type="catalytic activity">
    <reaction evidence="9">
        <text>(1R,2R)-1,2-dihydrobenzene-1,2-diol + NADP(+) = catechol + NADPH + H(+)</text>
        <dbReference type="Rhea" id="RHEA:16729"/>
        <dbReference type="ChEBI" id="CHEBI:10702"/>
        <dbReference type="ChEBI" id="CHEBI:15378"/>
        <dbReference type="ChEBI" id="CHEBI:18135"/>
        <dbReference type="ChEBI" id="CHEBI:57783"/>
        <dbReference type="ChEBI" id="CHEBI:58349"/>
        <dbReference type="EC" id="1.3.1.20"/>
    </reaction>
</comment>
<dbReference type="GeneID" id="581189"/>
<dbReference type="EC" id="1.3.1.20" evidence="3"/>
<dbReference type="PANTHER" id="PTHR22604">
    <property type="entry name" value="OXIDOREDUCTASES"/>
    <property type="match status" value="1"/>
</dbReference>
<proteinExistence type="inferred from homology"/>
<evidence type="ECO:0000313" key="14">
    <source>
        <dbReference type="Proteomes" id="UP000007110"/>
    </source>
</evidence>
<dbReference type="SUPFAM" id="SSF51735">
    <property type="entry name" value="NAD(P)-binding Rossmann-fold domains"/>
    <property type="match status" value="1"/>
</dbReference>
<dbReference type="PANTHER" id="PTHR22604:SF105">
    <property type="entry name" value="TRANS-1,2-DIHYDROBENZENE-1,2-DIOL DEHYDROGENASE"/>
    <property type="match status" value="1"/>
</dbReference>
<evidence type="ECO:0000256" key="1">
    <source>
        <dbReference type="ARBA" id="ARBA00010928"/>
    </source>
</evidence>
<dbReference type="RefSeq" id="XP_011677626.2">
    <property type="nucleotide sequence ID" value="XM_011679324.2"/>
</dbReference>
<evidence type="ECO:0000256" key="2">
    <source>
        <dbReference type="ARBA" id="ARBA00023002"/>
    </source>
</evidence>
<dbReference type="InParanoid" id="A0A7M7HHT9"/>
<evidence type="ECO:0000259" key="11">
    <source>
        <dbReference type="Pfam" id="PF01408"/>
    </source>
</evidence>
<dbReference type="SUPFAM" id="SSF55347">
    <property type="entry name" value="Glyceraldehyde-3-phosphate dehydrogenase-like, C-terminal domain"/>
    <property type="match status" value="1"/>
</dbReference>
<evidence type="ECO:0000256" key="7">
    <source>
        <dbReference type="ARBA" id="ARBA00042988"/>
    </source>
</evidence>
<dbReference type="InterPro" id="IPR036291">
    <property type="entry name" value="NAD(P)-bd_dom_sf"/>
</dbReference>
<dbReference type="InterPro" id="IPR055170">
    <property type="entry name" value="GFO_IDH_MocA-like_dom"/>
</dbReference>
<evidence type="ECO:0000256" key="3">
    <source>
        <dbReference type="ARBA" id="ARBA00038853"/>
    </source>
</evidence>
<keyword evidence="14" id="KW-1185">Reference proteome</keyword>
<comment type="catalytic activity">
    <reaction evidence="10">
        <text>D-xylose + NADP(+) = D-xylono-1,5-lactone + NADPH + H(+)</text>
        <dbReference type="Rhea" id="RHEA:22000"/>
        <dbReference type="ChEBI" id="CHEBI:15378"/>
        <dbReference type="ChEBI" id="CHEBI:15867"/>
        <dbReference type="ChEBI" id="CHEBI:53455"/>
        <dbReference type="ChEBI" id="CHEBI:57783"/>
        <dbReference type="ChEBI" id="CHEBI:58349"/>
        <dbReference type="EC" id="1.1.1.179"/>
    </reaction>
</comment>
<organism evidence="13 14">
    <name type="scientific">Strongylocentrotus purpuratus</name>
    <name type="common">Purple sea urchin</name>
    <dbReference type="NCBI Taxonomy" id="7668"/>
    <lineage>
        <taxon>Eukaryota</taxon>
        <taxon>Metazoa</taxon>
        <taxon>Echinodermata</taxon>
        <taxon>Eleutherozoa</taxon>
        <taxon>Echinozoa</taxon>
        <taxon>Echinoidea</taxon>
        <taxon>Euechinoidea</taxon>
        <taxon>Echinacea</taxon>
        <taxon>Camarodonta</taxon>
        <taxon>Echinidea</taxon>
        <taxon>Strongylocentrotidae</taxon>
        <taxon>Strongylocentrotus</taxon>
    </lineage>
</organism>
<protein>
    <recommendedName>
        <fullName evidence="5">Trans-1,2-dihydrobenzene-1,2-diol dehydrogenase</fullName>
        <ecNumber evidence="4">1.1.1.179</ecNumber>
        <ecNumber evidence="3">1.3.1.20</ecNumber>
    </recommendedName>
    <alternativeName>
        <fullName evidence="8">D-xylose 1-dehydrogenase</fullName>
    </alternativeName>
    <alternativeName>
        <fullName evidence="7">D-xylose-NADP dehydrogenase</fullName>
    </alternativeName>
    <alternativeName>
        <fullName evidence="6">Dimeric dihydrodiol dehydrogenase</fullName>
    </alternativeName>
</protein>
<reference evidence="14" key="1">
    <citation type="submission" date="2015-02" db="EMBL/GenBank/DDBJ databases">
        <title>Genome sequencing for Strongylocentrotus purpuratus.</title>
        <authorList>
            <person name="Murali S."/>
            <person name="Liu Y."/>
            <person name="Vee V."/>
            <person name="English A."/>
            <person name="Wang M."/>
            <person name="Skinner E."/>
            <person name="Han Y."/>
            <person name="Muzny D.M."/>
            <person name="Worley K.C."/>
            <person name="Gibbs R.A."/>
        </authorList>
    </citation>
    <scope>NUCLEOTIDE SEQUENCE</scope>
</reference>
<evidence type="ECO:0000256" key="9">
    <source>
        <dbReference type="ARBA" id="ARBA00047423"/>
    </source>
</evidence>
<name>A0A7M7HHT9_STRPU</name>
<dbReference type="InterPro" id="IPR000683">
    <property type="entry name" value="Gfo/Idh/MocA-like_OxRdtase_N"/>
</dbReference>
<dbReference type="FunCoup" id="A0A7M7HHT9">
    <property type="interactions" value="690"/>
</dbReference>
<dbReference type="AlphaFoldDB" id="A0A7M7HHT9"/>
<accession>A0A7M7HHT9</accession>
<dbReference type="OrthoDB" id="2129491at2759"/>
<dbReference type="EnsemblMetazoa" id="XM_011679324">
    <property type="protein sequence ID" value="XP_011677626"/>
    <property type="gene ID" value="LOC581189"/>
</dbReference>
<dbReference type="Gene3D" id="3.30.360.10">
    <property type="entry name" value="Dihydrodipicolinate Reductase, domain 2"/>
    <property type="match status" value="1"/>
</dbReference>
<evidence type="ECO:0000256" key="4">
    <source>
        <dbReference type="ARBA" id="ARBA00038984"/>
    </source>
</evidence>
<dbReference type="EC" id="1.1.1.179" evidence="4"/>
<dbReference type="Gene3D" id="3.40.50.720">
    <property type="entry name" value="NAD(P)-binding Rossmann-like Domain"/>
    <property type="match status" value="1"/>
</dbReference>
<dbReference type="InterPro" id="IPR050984">
    <property type="entry name" value="Gfo/Idh/MocA_domain"/>
</dbReference>
<feature type="domain" description="GFO/IDH/MocA-like oxidoreductase" evidence="12">
    <location>
        <begin position="170"/>
        <end position="283"/>
    </location>
</feature>
<comment type="similarity">
    <text evidence="1">Belongs to the Gfo/Idh/MocA family.</text>
</comment>